<organism evidence="1 2">
    <name type="scientific">Brachionus plicatilis</name>
    <name type="common">Marine rotifer</name>
    <name type="synonym">Brachionus muelleri</name>
    <dbReference type="NCBI Taxonomy" id="10195"/>
    <lineage>
        <taxon>Eukaryota</taxon>
        <taxon>Metazoa</taxon>
        <taxon>Spiralia</taxon>
        <taxon>Gnathifera</taxon>
        <taxon>Rotifera</taxon>
        <taxon>Eurotatoria</taxon>
        <taxon>Monogononta</taxon>
        <taxon>Pseudotrocha</taxon>
        <taxon>Ploima</taxon>
        <taxon>Brachionidae</taxon>
        <taxon>Brachionus</taxon>
    </lineage>
</organism>
<dbReference type="AlphaFoldDB" id="A0A3M7PJV1"/>
<dbReference type="EMBL" id="REGN01010264">
    <property type="protein sequence ID" value="RMZ99342.1"/>
    <property type="molecule type" value="Genomic_DNA"/>
</dbReference>
<gene>
    <name evidence="1" type="ORF">BpHYR1_014343</name>
</gene>
<proteinExistence type="predicted"/>
<accession>A0A3M7PJV1</accession>
<evidence type="ECO:0000313" key="1">
    <source>
        <dbReference type="EMBL" id="RMZ99342.1"/>
    </source>
</evidence>
<keyword evidence="2" id="KW-1185">Reference proteome</keyword>
<dbReference type="Proteomes" id="UP000276133">
    <property type="component" value="Unassembled WGS sequence"/>
</dbReference>
<comment type="caution">
    <text evidence="1">The sequence shown here is derived from an EMBL/GenBank/DDBJ whole genome shotgun (WGS) entry which is preliminary data.</text>
</comment>
<name>A0A3M7PJV1_BRAPC</name>
<evidence type="ECO:0000313" key="2">
    <source>
        <dbReference type="Proteomes" id="UP000276133"/>
    </source>
</evidence>
<reference evidence="1 2" key="1">
    <citation type="journal article" date="2018" name="Sci. Rep.">
        <title>Genomic signatures of local adaptation to the degree of environmental predictability in rotifers.</title>
        <authorList>
            <person name="Franch-Gras L."/>
            <person name="Hahn C."/>
            <person name="Garcia-Roger E.M."/>
            <person name="Carmona M.J."/>
            <person name="Serra M."/>
            <person name="Gomez A."/>
        </authorList>
    </citation>
    <scope>NUCLEOTIDE SEQUENCE [LARGE SCALE GENOMIC DNA]</scope>
    <source>
        <strain evidence="1">HYR1</strain>
    </source>
</reference>
<sequence length="62" mass="7377">MIELDVTNVANQLLLFYRNRFRGKFFKTFLRVRVLLLKLLKQLLVVPAINDSSINFQRLIIL</sequence>
<protein>
    <submittedName>
        <fullName evidence="1">Uncharacterized protein</fullName>
    </submittedName>
</protein>